<evidence type="ECO:0000313" key="2">
    <source>
        <dbReference type="EMBL" id="ALO80141.1"/>
    </source>
</evidence>
<feature type="compositionally biased region" description="Basic and acidic residues" evidence="1">
    <location>
        <begin position="265"/>
        <end position="311"/>
    </location>
</feature>
<name>A0A0S2MW52_9CAUD</name>
<dbReference type="PRINTS" id="PR00507">
    <property type="entry name" value="N12N6MTFRASE"/>
</dbReference>
<proteinExistence type="predicted"/>
<accession>A0A0S2MW52</accession>
<dbReference type="SUPFAM" id="SSF53335">
    <property type="entry name" value="S-adenosyl-L-methionine-dependent methyltransferases"/>
    <property type="match status" value="1"/>
</dbReference>
<dbReference type="GO" id="GO:0032259">
    <property type="term" value="P:methylation"/>
    <property type="evidence" value="ECO:0007669"/>
    <property type="project" value="UniProtKB-KW"/>
</dbReference>
<dbReference type="PROSITE" id="PS00092">
    <property type="entry name" value="N6_MTASE"/>
    <property type="match status" value="1"/>
</dbReference>
<sequence>MDTFNKYFKISKEVYTKELTIEEYFKNLQIIKDAEEEIKAELKSKTVKVLKSVNYQLGNWSDNRDKKADLINKAFKALIEYFYLNRNISYFVGEETHQSAQDKLIQGTTAETLESFYKERREKKEAIKKSIENPQTIAEFNKFIEIEGKEKLTAEQLTQYEKLLADVALERQQRAKEQEAKITKIENANVEFALHETKHSKTGEDIFTVLMINRVEREEFNTLKTKAKKIGGYYSRFTNLRAEPPIKAGFNFETLEDAQKFMSLKEGEQDTTEKTEAKEEEKQQTAGERMKERAEKMISKAEESLNQERRTNTHRQAGQAASAEDKARKEIIFAKKLIKIAEGFDNGTIKYLHALRNGKQLEQLESILKYGKYNRIHEMKLTHTQRLNEEAESKPLEDVNYIKYPFPVFYIEMIKSILLPYSDTKGMKQAVNKILKNYSNLPKDQNDKIVLKGDYIIQLFKETANKIPDQWEKERILTPIKDYERVQKMGLTNEALLKTALRELIQLSEGTKLSQEEKEKIKLKELERSFIGKKIEGFFPTPEPLINRMFSMGKVFEGETVREPSAGLGHIAEAIKNKYPKNKLIVNEYNSSLSDVLKLKGFEVSENFNFLHETEKTDVIFMNPPFEKHQDIEHVNHAFNLLNPGGRLVAIMAGNKYEESKNKKITDFLEMVKKYGYSQQNEEGSFKSAFNSTNVNTITVYLERPL</sequence>
<organism evidence="2 3">
    <name type="scientific">Cellulophaga phage phi4:1_13</name>
    <dbReference type="NCBI Taxonomy" id="1747284"/>
    <lineage>
        <taxon>Viruses</taxon>
        <taxon>Duplodnaviria</taxon>
        <taxon>Heunggongvirae</taxon>
        <taxon>Uroviricota</taxon>
        <taxon>Caudoviricetes</taxon>
        <taxon>Lightbulbvirus</taxon>
        <taxon>Lightbulbvirus Cba41</taxon>
    </lineage>
</organism>
<dbReference type="GO" id="GO:0008168">
    <property type="term" value="F:methyltransferase activity"/>
    <property type="evidence" value="ECO:0007669"/>
    <property type="project" value="UniProtKB-KW"/>
</dbReference>
<reference evidence="2 3" key="1">
    <citation type="submission" date="2015-10" db="EMBL/GenBank/DDBJ databases">
        <title>Large-scale maps of variable infection efficiencies in aquatic Bacteriodetes phage-host model systems.</title>
        <authorList>
            <person name="Holmfeldt K."/>
            <person name="Solonenko N."/>
            <person name="Howard-Varona C."/>
            <person name="Moreno M."/>
            <person name="Malmstrom R.R."/>
            <person name="Blow M.J."/>
            <person name="Sullivan M.B."/>
        </authorList>
    </citation>
    <scope>NUCLEOTIDE SEQUENCE [LARGE SCALE GENOMIC DNA]</scope>
</reference>
<evidence type="ECO:0000313" key="3">
    <source>
        <dbReference type="Proteomes" id="UP000229115"/>
    </source>
</evidence>
<keyword evidence="2" id="KW-0489">Methyltransferase</keyword>
<evidence type="ECO:0000256" key="1">
    <source>
        <dbReference type="SAM" id="MobiDB-lite"/>
    </source>
</evidence>
<dbReference type="EMBL" id="KT962245">
    <property type="protein sequence ID" value="ALO80141.1"/>
    <property type="molecule type" value="Genomic_RNA"/>
</dbReference>
<dbReference type="InterPro" id="IPR002052">
    <property type="entry name" value="DNA_methylase_N6_adenine_CS"/>
</dbReference>
<keyword evidence="2" id="KW-0808">Transferase</keyword>
<protein>
    <submittedName>
        <fullName evidence="2">DNA methylase</fullName>
    </submittedName>
</protein>
<dbReference type="Gene3D" id="3.40.50.150">
    <property type="entry name" value="Vaccinia Virus protein VP39"/>
    <property type="match status" value="1"/>
</dbReference>
<feature type="region of interest" description="Disordered" evidence="1">
    <location>
        <begin position="265"/>
        <end position="323"/>
    </location>
</feature>
<dbReference type="Proteomes" id="UP000229115">
    <property type="component" value="Segment"/>
</dbReference>
<dbReference type="GO" id="GO:0003676">
    <property type="term" value="F:nucleic acid binding"/>
    <property type="evidence" value="ECO:0007669"/>
    <property type="project" value="InterPro"/>
</dbReference>
<dbReference type="InterPro" id="IPR029063">
    <property type="entry name" value="SAM-dependent_MTases_sf"/>
</dbReference>
<dbReference type="CDD" id="cd02440">
    <property type="entry name" value="AdoMet_MTases"/>
    <property type="match status" value="1"/>
</dbReference>
<gene>
    <name evidence="2" type="ORF">Phi4113_132</name>
</gene>